<keyword evidence="12" id="KW-1185">Reference proteome</keyword>
<evidence type="ECO:0000256" key="7">
    <source>
        <dbReference type="ARBA" id="ARBA00022833"/>
    </source>
</evidence>
<accession>A0AAD7XEZ0</accession>
<organism evidence="11 12">
    <name type="scientific">Chrysophaeum taylorii</name>
    <dbReference type="NCBI Taxonomy" id="2483200"/>
    <lineage>
        <taxon>Eukaryota</taxon>
        <taxon>Sar</taxon>
        <taxon>Stramenopiles</taxon>
        <taxon>Ochrophyta</taxon>
        <taxon>Pelagophyceae</taxon>
        <taxon>Pelagomonadales</taxon>
        <taxon>Pelagomonadaceae</taxon>
        <taxon>Chrysophaeum</taxon>
    </lineage>
</organism>
<evidence type="ECO:0000256" key="9">
    <source>
        <dbReference type="ARBA" id="ARBA00038064"/>
    </source>
</evidence>
<proteinExistence type="inferred from homology"/>
<reference evidence="11" key="1">
    <citation type="submission" date="2023-01" db="EMBL/GenBank/DDBJ databases">
        <title>Metagenome sequencing of chrysophaentin producing Chrysophaeum taylorii.</title>
        <authorList>
            <person name="Davison J."/>
            <person name="Bewley C."/>
        </authorList>
    </citation>
    <scope>NUCLEOTIDE SEQUENCE</scope>
    <source>
        <strain evidence="11">NIES-1699</strain>
    </source>
</reference>
<dbReference type="Gene3D" id="3.30.160.60">
    <property type="entry name" value="Classic Zinc Finger"/>
    <property type="match status" value="1"/>
</dbReference>
<dbReference type="GO" id="GO:0005737">
    <property type="term" value="C:cytoplasm"/>
    <property type="evidence" value="ECO:0007669"/>
    <property type="project" value="UniProtKB-SubCell"/>
</dbReference>
<keyword evidence="3" id="KW-0963">Cytoplasm</keyword>
<dbReference type="GO" id="GO:0005634">
    <property type="term" value="C:nucleus"/>
    <property type="evidence" value="ECO:0007669"/>
    <property type="project" value="UniProtKB-SubCell"/>
</dbReference>
<name>A0AAD7XEZ0_9STRA</name>
<evidence type="ECO:0000256" key="3">
    <source>
        <dbReference type="ARBA" id="ARBA00022490"/>
    </source>
</evidence>
<dbReference type="Proteomes" id="UP001230188">
    <property type="component" value="Unassembled WGS sequence"/>
</dbReference>
<dbReference type="PANTHER" id="PTHR46095">
    <property type="entry name" value="ZINC FINGER PROTEIN 593"/>
    <property type="match status" value="1"/>
</dbReference>
<dbReference type="InterPro" id="IPR051879">
    <property type="entry name" value="C2H2-ZF_Maturation_Protein"/>
</dbReference>
<dbReference type="GO" id="GO:0043021">
    <property type="term" value="F:ribonucleoprotein complex binding"/>
    <property type="evidence" value="ECO:0007669"/>
    <property type="project" value="UniProtKB-ARBA"/>
</dbReference>
<evidence type="ECO:0000256" key="6">
    <source>
        <dbReference type="ARBA" id="ARBA00022771"/>
    </source>
</evidence>
<gene>
    <name evidence="11" type="ORF">CTAYLR_010181</name>
</gene>
<evidence type="ECO:0000313" key="12">
    <source>
        <dbReference type="Proteomes" id="UP001230188"/>
    </source>
</evidence>
<evidence type="ECO:0000256" key="5">
    <source>
        <dbReference type="ARBA" id="ARBA00022723"/>
    </source>
</evidence>
<comment type="similarity">
    <text evidence="9">Belongs to the ZNF593/BUD20 C2H2-type zinc-finger protein family.</text>
</comment>
<dbReference type="FunFam" id="3.30.160.60:FF:000299">
    <property type="entry name" value="Zinc finger protein 593"/>
    <property type="match status" value="1"/>
</dbReference>
<comment type="subcellular location">
    <subcellularLocation>
        <location evidence="2">Cytoplasm</location>
    </subcellularLocation>
    <subcellularLocation>
        <location evidence="1">Nucleus</location>
    </subcellularLocation>
</comment>
<evidence type="ECO:0000256" key="1">
    <source>
        <dbReference type="ARBA" id="ARBA00004123"/>
    </source>
</evidence>
<sequence length="119" mass="13807">MGRTKPKKGAHAKKKGFKKSRDTKRRARDVDQIYDDVEKAATSVEYDDELPGGGQFYCVETGRHFVDENALEAHKKTRFYKRRVKELAEERQYTQQIAEWAAGMTREELPRVRGGMILD</sequence>
<dbReference type="SUPFAM" id="SSF57667">
    <property type="entry name" value="beta-beta-alpha zinc fingers"/>
    <property type="match status" value="1"/>
</dbReference>
<comment type="caution">
    <text evidence="11">The sequence shown here is derived from an EMBL/GenBank/DDBJ whole genome shotgun (WGS) entry which is preliminary data.</text>
</comment>
<dbReference type="GO" id="GO:0008270">
    <property type="term" value="F:zinc ion binding"/>
    <property type="evidence" value="ECO:0007669"/>
    <property type="project" value="UniProtKB-KW"/>
</dbReference>
<dbReference type="InterPro" id="IPR036236">
    <property type="entry name" value="Znf_C2H2_sf"/>
</dbReference>
<keyword evidence="7" id="KW-0862">Zinc</keyword>
<evidence type="ECO:0000256" key="2">
    <source>
        <dbReference type="ARBA" id="ARBA00004496"/>
    </source>
</evidence>
<evidence type="ECO:0000256" key="8">
    <source>
        <dbReference type="ARBA" id="ARBA00023242"/>
    </source>
</evidence>
<evidence type="ECO:0000313" key="11">
    <source>
        <dbReference type="EMBL" id="KAJ8598782.1"/>
    </source>
</evidence>
<keyword evidence="4" id="KW-0690">Ribosome biogenesis</keyword>
<evidence type="ECO:0008006" key="13">
    <source>
        <dbReference type="Google" id="ProtNLM"/>
    </source>
</evidence>
<dbReference type="EMBL" id="JAQMWT010000643">
    <property type="protein sequence ID" value="KAJ8598782.1"/>
    <property type="molecule type" value="Genomic_DNA"/>
</dbReference>
<evidence type="ECO:0000256" key="10">
    <source>
        <dbReference type="SAM" id="MobiDB-lite"/>
    </source>
</evidence>
<keyword evidence="8" id="KW-0539">Nucleus</keyword>
<keyword evidence="5" id="KW-0479">Metal-binding</keyword>
<dbReference type="PANTHER" id="PTHR46095:SF1">
    <property type="entry name" value="ZINC FINGER PROTEIN 593"/>
    <property type="match status" value="1"/>
</dbReference>
<evidence type="ECO:0000256" key="4">
    <source>
        <dbReference type="ARBA" id="ARBA00022517"/>
    </source>
</evidence>
<feature type="compositionally biased region" description="Basic residues" evidence="10">
    <location>
        <begin position="1"/>
        <end position="27"/>
    </location>
</feature>
<dbReference type="GO" id="GO:0042254">
    <property type="term" value="P:ribosome biogenesis"/>
    <property type="evidence" value="ECO:0007669"/>
    <property type="project" value="UniProtKB-KW"/>
</dbReference>
<protein>
    <recommendedName>
        <fullName evidence="13">C2H2-type domain-containing protein</fullName>
    </recommendedName>
</protein>
<dbReference type="AlphaFoldDB" id="A0AAD7XEZ0"/>
<keyword evidence="6" id="KW-0863">Zinc-finger</keyword>
<feature type="region of interest" description="Disordered" evidence="10">
    <location>
        <begin position="1"/>
        <end position="29"/>
    </location>
</feature>